<dbReference type="Proteomes" id="UP000009149">
    <property type="component" value="Chromosome"/>
</dbReference>
<dbReference type="InterPro" id="IPR004449">
    <property type="entry name" value="SixA"/>
</dbReference>
<dbReference type="EMBL" id="CP000975">
    <property type="protein sequence ID" value="ACD82375.1"/>
    <property type="molecule type" value="Genomic_DNA"/>
</dbReference>
<evidence type="ECO:0000313" key="3">
    <source>
        <dbReference type="Proteomes" id="UP000009149"/>
    </source>
</evidence>
<dbReference type="AlphaFoldDB" id="B3DY98"/>
<dbReference type="HOGENOM" id="CLU_084603_3_3_0"/>
<dbReference type="STRING" id="481448.Minf_0315"/>
<dbReference type="InterPro" id="IPR013078">
    <property type="entry name" value="His_Pase_superF_clade-1"/>
</dbReference>
<dbReference type="KEGG" id="min:Minf_0315"/>
<dbReference type="GO" id="GO:0101006">
    <property type="term" value="F:protein histidine phosphatase activity"/>
    <property type="evidence" value="ECO:0007669"/>
    <property type="project" value="InterPro"/>
</dbReference>
<dbReference type="NCBIfam" id="TIGR00249">
    <property type="entry name" value="sixA"/>
    <property type="match status" value="1"/>
</dbReference>
<evidence type="ECO:0000256" key="1">
    <source>
        <dbReference type="ARBA" id="ARBA00022801"/>
    </source>
</evidence>
<dbReference type="PANTHER" id="PTHR20935">
    <property type="entry name" value="PHOSPHOGLYCERATE MUTASE-RELATED"/>
    <property type="match status" value="1"/>
</dbReference>
<dbReference type="CDD" id="cd07067">
    <property type="entry name" value="HP_PGM_like"/>
    <property type="match status" value="1"/>
</dbReference>
<name>B3DY98_METI4</name>
<organism evidence="2 3">
    <name type="scientific">Methylacidiphilum infernorum (isolate V4)</name>
    <name type="common">Methylokorus infernorum (strain V4)</name>
    <dbReference type="NCBI Taxonomy" id="481448"/>
    <lineage>
        <taxon>Bacteria</taxon>
        <taxon>Pseudomonadati</taxon>
        <taxon>Verrucomicrobiota</taxon>
        <taxon>Methylacidiphilae</taxon>
        <taxon>Methylacidiphilales</taxon>
        <taxon>Methylacidiphilaceae</taxon>
        <taxon>Methylacidiphilum (ex Ratnadevi et al. 2023)</taxon>
    </lineage>
</organism>
<dbReference type="SUPFAM" id="SSF53254">
    <property type="entry name" value="Phosphoglycerate mutase-like"/>
    <property type="match status" value="1"/>
</dbReference>
<dbReference type="Pfam" id="PF00300">
    <property type="entry name" value="His_Phos_1"/>
    <property type="match status" value="1"/>
</dbReference>
<dbReference type="Gene3D" id="3.40.50.1240">
    <property type="entry name" value="Phosphoglycerate mutase-like"/>
    <property type="match status" value="1"/>
</dbReference>
<proteinExistence type="predicted"/>
<dbReference type="eggNOG" id="COG2062">
    <property type="taxonomic scope" value="Bacteria"/>
</dbReference>
<gene>
    <name evidence="2" type="primary">sixA</name>
    <name evidence="2" type="ordered locus">Minf_0315</name>
</gene>
<dbReference type="InterPro" id="IPR051021">
    <property type="entry name" value="Mito_Ser/Thr_phosphatase"/>
</dbReference>
<evidence type="ECO:0000313" key="2">
    <source>
        <dbReference type="EMBL" id="ACD82375.1"/>
    </source>
</evidence>
<dbReference type="GO" id="GO:0005737">
    <property type="term" value="C:cytoplasm"/>
    <property type="evidence" value="ECO:0007669"/>
    <property type="project" value="InterPro"/>
</dbReference>
<protein>
    <submittedName>
        <fullName evidence="2">Phosphohistidine phosphatase SixA</fullName>
    </submittedName>
</protein>
<dbReference type="InterPro" id="IPR029033">
    <property type="entry name" value="His_PPase_superfam"/>
</dbReference>
<dbReference type="RefSeq" id="WP_012462657.1">
    <property type="nucleotide sequence ID" value="NC_010794.1"/>
</dbReference>
<dbReference type="OrthoDB" id="9810154at2"/>
<accession>B3DY98</accession>
<reference evidence="2 3" key="1">
    <citation type="journal article" date="2008" name="Biol. Direct">
        <title>Complete genome sequence of the extremely acidophilic methanotroph isolate V4, Methylacidiphilum infernorum, a representative of the bacterial phylum Verrucomicrobia.</title>
        <authorList>
            <person name="Hou S."/>
            <person name="Makarova K.S."/>
            <person name="Saw J.H."/>
            <person name="Senin P."/>
            <person name="Ly B.V."/>
            <person name="Zhou Z."/>
            <person name="Ren Y."/>
            <person name="Wang J."/>
            <person name="Galperin M.Y."/>
            <person name="Omelchenko M.V."/>
            <person name="Wolf Y.I."/>
            <person name="Yutin N."/>
            <person name="Koonin E.V."/>
            <person name="Stott M.B."/>
            <person name="Mountain B.W."/>
            <person name="Crowe M.A."/>
            <person name="Smirnova A.V."/>
            <person name="Dunfield P.F."/>
            <person name="Feng L."/>
            <person name="Wang L."/>
            <person name="Alam M."/>
        </authorList>
    </citation>
    <scope>NUCLEOTIDE SEQUENCE [LARGE SCALE GENOMIC DNA]</scope>
    <source>
        <strain evidence="3">Isolate V4</strain>
    </source>
</reference>
<keyword evidence="1" id="KW-0378">Hydrolase</keyword>
<sequence length="173" mass="19464">MDLVLVQNAEALPKEQDPDRPLTAKGIETASQLGKFFKSMGFNPRKIYHSPKERSRQTAEIIGKALSNEVKLQLFKGLLPGDSIADLLKEIKKIGEDSIIVGHEPTLSKLSTRLLVKSKVSSFFQMEPCCCVWLSYDNKHKECLLKGFFRSQALSALEKRINGRTKKSTLQRS</sequence>